<evidence type="ECO:0000313" key="1">
    <source>
        <dbReference type="EMBL" id="TYS83119.1"/>
    </source>
</evidence>
<proteinExistence type="predicted"/>
<dbReference type="OrthoDB" id="9797274at2"/>
<evidence type="ECO:0000313" key="2">
    <source>
        <dbReference type="Proteomes" id="UP000324269"/>
    </source>
</evidence>
<reference evidence="1 2" key="1">
    <citation type="submission" date="2019-08" db="EMBL/GenBank/DDBJ databases">
        <title>Bacillus genomes from the desert of Cuatro Cienegas, Coahuila.</title>
        <authorList>
            <person name="Olmedo-Alvarez G."/>
        </authorList>
    </citation>
    <scope>NUCLEOTIDE SEQUENCE [LARGE SCALE GENOMIC DNA]</scope>
    <source>
        <strain evidence="1 2">CH87b_3T</strain>
    </source>
</reference>
<comment type="caution">
    <text evidence="1">The sequence shown here is derived from an EMBL/GenBank/DDBJ whole genome shotgun (WGS) entry which is preliminary data.</text>
</comment>
<organism evidence="1 2">
    <name type="scientific">Rossellomorea aquimaris</name>
    <dbReference type="NCBI Taxonomy" id="189382"/>
    <lineage>
        <taxon>Bacteria</taxon>
        <taxon>Bacillati</taxon>
        <taxon>Bacillota</taxon>
        <taxon>Bacilli</taxon>
        <taxon>Bacillales</taxon>
        <taxon>Bacillaceae</taxon>
        <taxon>Rossellomorea</taxon>
    </lineage>
</organism>
<name>A0A5D4U7P0_9BACI</name>
<dbReference type="EMBL" id="VTEZ01000006">
    <property type="protein sequence ID" value="TYS83119.1"/>
    <property type="molecule type" value="Genomic_DNA"/>
</dbReference>
<dbReference type="RefSeq" id="WP_148970531.1">
    <property type="nucleotide sequence ID" value="NZ_JBNIKW010000006.1"/>
</dbReference>
<dbReference type="AlphaFoldDB" id="A0A5D4U7P0"/>
<protein>
    <submittedName>
        <fullName evidence="1">Uncharacterized protein</fullName>
    </submittedName>
</protein>
<gene>
    <name evidence="1" type="ORF">FZC85_18105</name>
</gene>
<dbReference type="Proteomes" id="UP000324269">
    <property type="component" value="Unassembled WGS sequence"/>
</dbReference>
<accession>A0A5D4U7P0</accession>
<sequence>MIANKSGKPFAIQAKRDAGPVGNKAVQEVVSGKSITVLMYPGLL</sequence>